<dbReference type="InterPro" id="IPR003441">
    <property type="entry name" value="NAC-dom"/>
</dbReference>
<dbReference type="EMBL" id="CP133613">
    <property type="protein sequence ID" value="WMV14603.1"/>
    <property type="molecule type" value="Genomic_DNA"/>
</dbReference>
<keyword evidence="3" id="KW-0238">DNA-binding</keyword>
<evidence type="ECO:0000256" key="4">
    <source>
        <dbReference type="ARBA" id="ARBA00023163"/>
    </source>
</evidence>
<feature type="domain" description="NAC" evidence="6">
    <location>
        <begin position="1"/>
        <end position="145"/>
    </location>
</feature>
<dbReference type="SUPFAM" id="SSF101941">
    <property type="entry name" value="NAC domain"/>
    <property type="match status" value="1"/>
</dbReference>
<keyword evidence="5" id="KW-0539">Nucleus</keyword>
<dbReference type="Proteomes" id="UP001234989">
    <property type="component" value="Chromosome 2"/>
</dbReference>
<organism evidence="7 8">
    <name type="scientific">Solanum verrucosum</name>
    <dbReference type="NCBI Taxonomy" id="315347"/>
    <lineage>
        <taxon>Eukaryota</taxon>
        <taxon>Viridiplantae</taxon>
        <taxon>Streptophyta</taxon>
        <taxon>Embryophyta</taxon>
        <taxon>Tracheophyta</taxon>
        <taxon>Spermatophyta</taxon>
        <taxon>Magnoliopsida</taxon>
        <taxon>eudicotyledons</taxon>
        <taxon>Gunneridae</taxon>
        <taxon>Pentapetalae</taxon>
        <taxon>asterids</taxon>
        <taxon>lamiids</taxon>
        <taxon>Solanales</taxon>
        <taxon>Solanaceae</taxon>
        <taxon>Solanoideae</taxon>
        <taxon>Solaneae</taxon>
        <taxon>Solanum</taxon>
    </lineage>
</organism>
<evidence type="ECO:0000313" key="8">
    <source>
        <dbReference type="Proteomes" id="UP001234989"/>
    </source>
</evidence>
<proteinExistence type="predicted"/>
<dbReference type="InterPro" id="IPR036093">
    <property type="entry name" value="NAC_dom_sf"/>
</dbReference>
<keyword evidence="2" id="KW-0805">Transcription regulation</keyword>
<dbReference type="GO" id="GO:0005634">
    <property type="term" value="C:nucleus"/>
    <property type="evidence" value="ECO:0007669"/>
    <property type="project" value="UniProtKB-SubCell"/>
</dbReference>
<dbReference type="Gene3D" id="2.170.150.80">
    <property type="entry name" value="NAC domain"/>
    <property type="match status" value="1"/>
</dbReference>
<evidence type="ECO:0000256" key="3">
    <source>
        <dbReference type="ARBA" id="ARBA00023125"/>
    </source>
</evidence>
<dbReference type="PROSITE" id="PS51005">
    <property type="entry name" value="NAC"/>
    <property type="match status" value="1"/>
</dbReference>
<dbReference type="Pfam" id="PF02365">
    <property type="entry name" value="NAM"/>
    <property type="match status" value="1"/>
</dbReference>
<evidence type="ECO:0000313" key="7">
    <source>
        <dbReference type="EMBL" id="WMV14603.1"/>
    </source>
</evidence>
<protein>
    <recommendedName>
        <fullName evidence="6">NAC domain-containing protein</fullName>
    </recommendedName>
</protein>
<dbReference type="GO" id="GO:0006355">
    <property type="term" value="P:regulation of DNA-templated transcription"/>
    <property type="evidence" value="ECO:0007669"/>
    <property type="project" value="InterPro"/>
</dbReference>
<gene>
    <name evidence="7" type="ORF">MTR67_007988</name>
</gene>
<keyword evidence="4" id="KW-0804">Transcription</keyword>
<reference evidence="7" key="1">
    <citation type="submission" date="2023-08" db="EMBL/GenBank/DDBJ databases">
        <title>A de novo genome assembly of Solanum verrucosum Schlechtendal, a Mexican diploid species geographically isolated from the other diploid A-genome species in potato relatives.</title>
        <authorList>
            <person name="Hosaka K."/>
        </authorList>
    </citation>
    <scope>NUCLEOTIDE SEQUENCE</scope>
    <source>
        <tissue evidence="7">Young leaves</tissue>
    </source>
</reference>
<evidence type="ECO:0000256" key="1">
    <source>
        <dbReference type="ARBA" id="ARBA00004123"/>
    </source>
</evidence>
<evidence type="ECO:0000256" key="5">
    <source>
        <dbReference type="ARBA" id="ARBA00023242"/>
    </source>
</evidence>
<comment type="subcellular location">
    <subcellularLocation>
        <location evidence="1">Nucleus</location>
    </subcellularLocation>
</comment>
<keyword evidence="8" id="KW-1185">Reference proteome</keyword>
<sequence length="313" mass="35465">MGMNFDDEQLMICLLKFVSGSSVQFQLVDLYGNNKPSQLFDTTTTTTTEYHVFTQLKKKKKGNGKNFNRGIVGGGGSWKGIDNSRPVYDKKKSVIGFKKTFRFEEKNHVWIMKEYRLCDKILKALRLRGHARHEEEFVVCRITRSVNSSQVIIPSDHNVENFLDSLLISSLQCQESFAQNQFQDLGQSFAQYQFQENPDLEQLSTANVIPSDESNSTLNGNQIGPVSLVFKESKLSAAIEEECSVPVVNQETPSVSLLPIEEECSVYDIATYHKQLDAYAASVLESMVPQEDEADSIPPFYENFYIGFTDLWS</sequence>
<evidence type="ECO:0000256" key="2">
    <source>
        <dbReference type="ARBA" id="ARBA00023015"/>
    </source>
</evidence>
<dbReference type="AlphaFoldDB" id="A0AAF0TG12"/>
<evidence type="ECO:0000259" key="6">
    <source>
        <dbReference type="PROSITE" id="PS51005"/>
    </source>
</evidence>
<accession>A0AAF0TG12</accession>
<name>A0AAF0TG12_SOLVR</name>
<dbReference type="PANTHER" id="PTHR31989">
    <property type="entry name" value="NAC DOMAIN-CONTAINING PROTEIN 82-RELATED"/>
    <property type="match status" value="1"/>
</dbReference>
<dbReference type="GO" id="GO:0003677">
    <property type="term" value="F:DNA binding"/>
    <property type="evidence" value="ECO:0007669"/>
    <property type="project" value="UniProtKB-KW"/>
</dbReference>